<dbReference type="PANTHER" id="PTHR30151">
    <property type="entry name" value="ALKANE SULFONATE ABC TRANSPORTER-RELATED, MEMBRANE SUBUNIT"/>
    <property type="match status" value="1"/>
</dbReference>
<keyword evidence="10" id="KW-1185">Reference proteome</keyword>
<dbReference type="InterPro" id="IPR000515">
    <property type="entry name" value="MetI-like"/>
</dbReference>
<organism evidence="9 10">
    <name type="scientific">Enterococcus lemanii</name>
    <dbReference type="NCBI Taxonomy" id="1159752"/>
    <lineage>
        <taxon>Bacteria</taxon>
        <taxon>Bacillati</taxon>
        <taxon>Bacillota</taxon>
        <taxon>Bacilli</taxon>
        <taxon>Lactobacillales</taxon>
        <taxon>Enterococcaceae</taxon>
        <taxon>Enterococcus</taxon>
    </lineage>
</organism>
<dbReference type="PANTHER" id="PTHR30151:SF0">
    <property type="entry name" value="ABC TRANSPORTER PERMEASE PROTEIN MJ0413-RELATED"/>
    <property type="match status" value="1"/>
</dbReference>
<dbReference type="Pfam" id="PF00528">
    <property type="entry name" value="BPD_transp_1"/>
    <property type="match status" value="1"/>
</dbReference>
<comment type="similarity">
    <text evidence="7">Belongs to the binding-protein-dependent transport system permease family.</text>
</comment>
<dbReference type="RefSeq" id="WP_204652918.1">
    <property type="nucleotide sequence ID" value="NZ_JAFBFD010000003.1"/>
</dbReference>
<evidence type="ECO:0000259" key="8">
    <source>
        <dbReference type="PROSITE" id="PS50928"/>
    </source>
</evidence>
<evidence type="ECO:0000313" key="9">
    <source>
        <dbReference type="EMBL" id="MFC4720602.1"/>
    </source>
</evidence>
<evidence type="ECO:0000256" key="4">
    <source>
        <dbReference type="ARBA" id="ARBA00022692"/>
    </source>
</evidence>
<dbReference type="SUPFAM" id="SSF161098">
    <property type="entry name" value="MetI-like"/>
    <property type="match status" value="1"/>
</dbReference>
<keyword evidence="4 7" id="KW-0812">Transmembrane</keyword>
<evidence type="ECO:0000256" key="3">
    <source>
        <dbReference type="ARBA" id="ARBA00022475"/>
    </source>
</evidence>
<dbReference type="PROSITE" id="PS50928">
    <property type="entry name" value="ABC_TM1"/>
    <property type="match status" value="1"/>
</dbReference>
<evidence type="ECO:0000256" key="2">
    <source>
        <dbReference type="ARBA" id="ARBA00022448"/>
    </source>
</evidence>
<evidence type="ECO:0000313" key="10">
    <source>
        <dbReference type="Proteomes" id="UP001595969"/>
    </source>
</evidence>
<dbReference type="Proteomes" id="UP001595969">
    <property type="component" value="Unassembled WGS sequence"/>
</dbReference>
<evidence type="ECO:0000256" key="6">
    <source>
        <dbReference type="ARBA" id="ARBA00023136"/>
    </source>
</evidence>
<dbReference type="EMBL" id="JBHSGS010000065">
    <property type="protein sequence ID" value="MFC4720602.1"/>
    <property type="molecule type" value="Genomic_DNA"/>
</dbReference>
<feature type="transmembrane region" description="Helical" evidence="7">
    <location>
        <begin position="163"/>
        <end position="193"/>
    </location>
</feature>
<dbReference type="InterPro" id="IPR035906">
    <property type="entry name" value="MetI-like_sf"/>
</dbReference>
<keyword evidence="3" id="KW-1003">Cell membrane</keyword>
<feature type="transmembrane region" description="Helical" evidence="7">
    <location>
        <begin position="94"/>
        <end position="117"/>
    </location>
</feature>
<evidence type="ECO:0000256" key="5">
    <source>
        <dbReference type="ARBA" id="ARBA00022989"/>
    </source>
</evidence>
<feature type="transmembrane region" description="Helical" evidence="7">
    <location>
        <begin position="218"/>
        <end position="240"/>
    </location>
</feature>
<evidence type="ECO:0000256" key="7">
    <source>
        <dbReference type="RuleBase" id="RU363032"/>
    </source>
</evidence>
<keyword evidence="5 7" id="KW-1133">Transmembrane helix</keyword>
<protein>
    <submittedName>
        <fullName evidence="9">ABC transporter permease</fullName>
    </submittedName>
</protein>
<sequence>MNKKRWSGLLSGVGAILLFFGVWFLSAHLLNKPLLPNPLTVIARLPYLVEKQLLWHLKASLFRIFFGLFIASSFGFLSGLLIGRCTKGRAFFDALIYLTYPIPKMALLPVVMLLGGLGDTSKVVMIVLIVYPQVTVAVRDAIRQIPSDYYKVYQTLQASSLRQLIQITIPATIPSVLSAIRISLGTALSILFFTENYGTEYGMGYLIMDSWTRMDYPAMYGGILILSGLGFGLFLVLDWLSCWSCSWQE</sequence>
<reference evidence="10" key="1">
    <citation type="journal article" date="2019" name="Int. J. Syst. Evol. Microbiol.">
        <title>The Global Catalogue of Microorganisms (GCM) 10K type strain sequencing project: providing services to taxonomists for standard genome sequencing and annotation.</title>
        <authorList>
            <consortium name="The Broad Institute Genomics Platform"/>
            <consortium name="The Broad Institute Genome Sequencing Center for Infectious Disease"/>
            <person name="Wu L."/>
            <person name="Ma J."/>
        </authorList>
    </citation>
    <scope>NUCLEOTIDE SEQUENCE [LARGE SCALE GENOMIC DNA]</scope>
    <source>
        <strain evidence="10">CGMCC 1.19032</strain>
    </source>
</reference>
<feature type="transmembrane region" description="Helical" evidence="7">
    <location>
        <begin position="7"/>
        <end position="30"/>
    </location>
</feature>
<name>A0ABV9MX53_9ENTE</name>
<dbReference type="Gene3D" id="1.10.3720.10">
    <property type="entry name" value="MetI-like"/>
    <property type="match status" value="1"/>
</dbReference>
<dbReference type="CDD" id="cd06261">
    <property type="entry name" value="TM_PBP2"/>
    <property type="match status" value="1"/>
</dbReference>
<feature type="transmembrane region" description="Helical" evidence="7">
    <location>
        <begin position="61"/>
        <end position="82"/>
    </location>
</feature>
<accession>A0ABV9MX53</accession>
<feature type="domain" description="ABC transmembrane type-1" evidence="8">
    <location>
        <begin position="57"/>
        <end position="241"/>
    </location>
</feature>
<evidence type="ECO:0000256" key="1">
    <source>
        <dbReference type="ARBA" id="ARBA00004651"/>
    </source>
</evidence>
<comment type="caution">
    <text evidence="9">The sequence shown here is derived from an EMBL/GenBank/DDBJ whole genome shotgun (WGS) entry which is preliminary data.</text>
</comment>
<comment type="subcellular location">
    <subcellularLocation>
        <location evidence="1 7">Cell membrane</location>
        <topology evidence="1 7">Multi-pass membrane protein</topology>
    </subcellularLocation>
</comment>
<keyword evidence="2 7" id="KW-0813">Transport</keyword>
<keyword evidence="6 7" id="KW-0472">Membrane</keyword>
<proteinExistence type="inferred from homology"/>
<gene>
    <name evidence="9" type="ORF">ACFO5I_12795</name>
</gene>